<dbReference type="PANTHER" id="PTHR44520">
    <property type="entry name" value="RESPONSE REGULATOR RCP1-RELATED"/>
    <property type="match status" value="1"/>
</dbReference>
<gene>
    <name evidence="3" type="ORF">OMW55_08895</name>
</gene>
<dbReference type="CDD" id="cd17557">
    <property type="entry name" value="REC_Rcp-like"/>
    <property type="match status" value="1"/>
</dbReference>
<dbReference type="InterPro" id="IPR001789">
    <property type="entry name" value="Sig_transdc_resp-reg_receiver"/>
</dbReference>
<dbReference type="SUPFAM" id="SSF52172">
    <property type="entry name" value="CheY-like"/>
    <property type="match status" value="1"/>
</dbReference>
<accession>A0ABT3JFR8</accession>
<evidence type="ECO:0000259" key="2">
    <source>
        <dbReference type="PROSITE" id="PS50110"/>
    </source>
</evidence>
<keyword evidence="1" id="KW-0597">Phosphoprotein</keyword>
<dbReference type="PANTHER" id="PTHR44520:SF1">
    <property type="entry name" value="TWO-COMPONENT SYSTEM REGULATORY PROTEIN"/>
    <property type="match status" value="1"/>
</dbReference>
<dbReference type="Pfam" id="PF00072">
    <property type="entry name" value="Response_reg"/>
    <property type="match status" value="1"/>
</dbReference>
<name>A0ABT3JFR8_9SPHN</name>
<evidence type="ECO:0000313" key="3">
    <source>
        <dbReference type="EMBL" id="MCW3797919.1"/>
    </source>
</evidence>
<proteinExistence type="predicted"/>
<feature type="modified residue" description="4-aspartylphosphate" evidence="1">
    <location>
        <position position="66"/>
    </location>
</feature>
<dbReference type="InterPro" id="IPR052893">
    <property type="entry name" value="TCS_response_regulator"/>
</dbReference>
<dbReference type="Proteomes" id="UP001526246">
    <property type="component" value="Unassembled WGS sequence"/>
</dbReference>
<dbReference type="Gene3D" id="3.40.50.2300">
    <property type="match status" value="1"/>
</dbReference>
<dbReference type="PROSITE" id="PS50110">
    <property type="entry name" value="RESPONSE_REGULATORY"/>
    <property type="match status" value="1"/>
</dbReference>
<protein>
    <submittedName>
        <fullName evidence="3">Response regulator</fullName>
    </submittedName>
</protein>
<keyword evidence="4" id="KW-1185">Reference proteome</keyword>
<reference evidence="3 4" key="1">
    <citation type="submission" date="2022-10" db="EMBL/GenBank/DDBJ databases">
        <title>Sphingomonas sp.</title>
        <authorList>
            <person name="Jin C."/>
        </authorList>
    </citation>
    <scope>NUCLEOTIDE SEQUENCE [LARGE SCALE GENOMIC DNA]</scope>
    <source>
        <strain evidence="3 4">BN140010</strain>
    </source>
</reference>
<evidence type="ECO:0000256" key="1">
    <source>
        <dbReference type="PROSITE-ProRule" id="PRU00169"/>
    </source>
</evidence>
<feature type="domain" description="Response regulatory" evidence="2">
    <location>
        <begin position="6"/>
        <end position="133"/>
    </location>
</feature>
<dbReference type="SMART" id="SM00448">
    <property type="entry name" value="REC"/>
    <property type="match status" value="1"/>
</dbReference>
<dbReference type="EMBL" id="JAPDOB010000002">
    <property type="protein sequence ID" value="MCW3797919.1"/>
    <property type="molecule type" value="Genomic_DNA"/>
</dbReference>
<evidence type="ECO:0000313" key="4">
    <source>
        <dbReference type="Proteomes" id="UP001526246"/>
    </source>
</evidence>
<sequence>MADLKPILLVEDSPKDVELTIAALERCQLANAVIVARDGAEALDYLHARGRFKDRSTSEPAVVLLDLKLPKVDGLEVLEQIKNDPRLRHTPVVMLTSSREERDLVRSYQLGVNAFVVKPVGFEQFFEAIQDLGMFWAVLNEPPPHAALGSERAA</sequence>
<dbReference type="RefSeq" id="WP_264882496.1">
    <property type="nucleotide sequence ID" value="NZ_JAPDOB010000002.1"/>
</dbReference>
<comment type="caution">
    <text evidence="3">The sequence shown here is derived from an EMBL/GenBank/DDBJ whole genome shotgun (WGS) entry which is preliminary data.</text>
</comment>
<dbReference type="InterPro" id="IPR011006">
    <property type="entry name" value="CheY-like_superfamily"/>
</dbReference>
<organism evidence="3 4">
    <name type="scientific">Sphingomonas arvum</name>
    <dbReference type="NCBI Taxonomy" id="2992113"/>
    <lineage>
        <taxon>Bacteria</taxon>
        <taxon>Pseudomonadati</taxon>
        <taxon>Pseudomonadota</taxon>
        <taxon>Alphaproteobacteria</taxon>
        <taxon>Sphingomonadales</taxon>
        <taxon>Sphingomonadaceae</taxon>
        <taxon>Sphingomonas</taxon>
    </lineage>
</organism>